<evidence type="ECO:0000259" key="1">
    <source>
        <dbReference type="Pfam" id="PF13200"/>
    </source>
</evidence>
<dbReference type="Pfam" id="PF13200">
    <property type="entry name" value="DUF4015"/>
    <property type="match status" value="1"/>
</dbReference>
<organism evidence="2 3">
    <name type="scientific">Halothermothrix orenii (strain H 168 / OCM 544 / DSM 9562)</name>
    <dbReference type="NCBI Taxonomy" id="373903"/>
    <lineage>
        <taxon>Bacteria</taxon>
        <taxon>Bacillati</taxon>
        <taxon>Bacillota</taxon>
        <taxon>Clostridia</taxon>
        <taxon>Halanaerobiales</taxon>
        <taxon>Halothermotrichaceae</taxon>
        <taxon>Halothermothrix</taxon>
    </lineage>
</organism>
<dbReference type="SUPFAM" id="SSF51445">
    <property type="entry name" value="(Trans)glycosidases"/>
    <property type="match status" value="1"/>
</dbReference>
<evidence type="ECO:0000313" key="3">
    <source>
        <dbReference type="Proteomes" id="UP000000719"/>
    </source>
</evidence>
<sequence>MFLKKILITLFLFLFFIVVLPGMIHNFSQARASLLKPRLELEVTKNQFNLIEKKFKLPEFYVKGVYISGWVAGMPDRMEKIIEMIENTPLNSVVIDIKDEHGYISYKTRVEKAWKIGAVKLKIKNIKMLLKLLKSKGIYTIGRVVVFKDPVLAKKRPDLALDVLDPLRIKKNIYWVDPTSIEVWRYNIEIAKEAARLGFDEIQFDYIRYPVSRFKINLKGPYKYKLDKTKPINSFISYAKKELSKLSTPVSIDVFGLTTAVEDDLGIGQNLKYLGSIIDIISPMVYPSHYAPGSYGIEDPEMSPYKIVYNSMKDALDKFENNKVVFRPWLQDFSLKKQYSHREVMAQIRAVQDLGLKEWLLWNPRCRYTEKAFRPPLQME</sequence>
<dbReference type="InterPro" id="IPR025275">
    <property type="entry name" value="DUF4015"/>
</dbReference>
<dbReference type="EMBL" id="CP001098">
    <property type="protein sequence ID" value="ACL68844.1"/>
    <property type="molecule type" value="Genomic_DNA"/>
</dbReference>
<dbReference type="eggNOG" id="COG1306">
    <property type="taxonomic scope" value="Bacteria"/>
</dbReference>
<dbReference type="HOGENOM" id="CLU_030168_0_0_9"/>
<keyword evidence="3" id="KW-1185">Reference proteome</keyword>
<dbReference type="Proteomes" id="UP000000719">
    <property type="component" value="Chromosome"/>
</dbReference>
<dbReference type="InterPro" id="IPR017853">
    <property type="entry name" value="GH"/>
</dbReference>
<dbReference type="KEGG" id="hor:Hore_00830"/>
<dbReference type="AlphaFoldDB" id="B8D090"/>
<dbReference type="Gene3D" id="3.20.20.80">
    <property type="entry name" value="Glycosidases"/>
    <property type="match status" value="1"/>
</dbReference>
<dbReference type="OrthoDB" id="9774125at2"/>
<protein>
    <submittedName>
        <fullName evidence="2">Uncharacterized conserved protein</fullName>
    </submittedName>
</protein>
<proteinExistence type="predicted"/>
<name>B8D090_HALOH</name>
<feature type="domain" description="DUF4015" evidence="1">
    <location>
        <begin position="64"/>
        <end position="368"/>
    </location>
</feature>
<evidence type="ECO:0000313" key="2">
    <source>
        <dbReference type="EMBL" id="ACL68844.1"/>
    </source>
</evidence>
<accession>B8D090</accession>
<dbReference type="STRING" id="373903.Hore_00830"/>
<reference evidence="2 3" key="1">
    <citation type="journal article" date="2009" name="PLoS ONE">
        <title>Genome analysis of the anaerobic thermohalophilic bacterium Halothermothrix orenii.</title>
        <authorList>
            <person name="Mavromatis K."/>
            <person name="Ivanova N."/>
            <person name="Anderson I."/>
            <person name="Lykidis A."/>
            <person name="Hooper S.D."/>
            <person name="Sun H."/>
            <person name="Kunin V."/>
            <person name="Lapidus A."/>
            <person name="Hugenholtz P."/>
            <person name="Patel B."/>
            <person name="Kyrpides N.C."/>
        </authorList>
    </citation>
    <scope>NUCLEOTIDE SEQUENCE [LARGE SCALE GENOMIC DNA]</scope>
    <source>
        <strain evidence="3">H 168 / OCM 544 / DSM 9562</strain>
    </source>
</reference>
<gene>
    <name evidence="2" type="ordered locus">Hore_00830</name>
</gene>